<feature type="compositionally biased region" description="Polar residues" evidence="1">
    <location>
        <begin position="101"/>
        <end position="133"/>
    </location>
</feature>
<evidence type="ECO:0000313" key="3">
    <source>
        <dbReference type="Proteomes" id="UP000039865"/>
    </source>
</evidence>
<evidence type="ECO:0000256" key="1">
    <source>
        <dbReference type="SAM" id="MobiDB-lite"/>
    </source>
</evidence>
<dbReference type="Proteomes" id="UP000039865">
    <property type="component" value="Unassembled WGS sequence"/>
</dbReference>
<name>A0A078APB4_STYLE</name>
<feature type="region of interest" description="Disordered" evidence="1">
    <location>
        <begin position="101"/>
        <end position="141"/>
    </location>
</feature>
<evidence type="ECO:0000313" key="2">
    <source>
        <dbReference type="EMBL" id="CDW83781.1"/>
    </source>
</evidence>
<dbReference type="InParanoid" id="A0A078APB4"/>
<reference evidence="2 3" key="1">
    <citation type="submission" date="2014-06" db="EMBL/GenBank/DDBJ databases">
        <authorList>
            <person name="Swart Estienne"/>
        </authorList>
    </citation>
    <scope>NUCLEOTIDE SEQUENCE [LARGE SCALE GENOMIC DNA]</scope>
    <source>
        <strain evidence="2 3">130c</strain>
    </source>
</reference>
<feature type="region of interest" description="Disordered" evidence="1">
    <location>
        <begin position="51"/>
        <end position="82"/>
    </location>
</feature>
<dbReference type="AlphaFoldDB" id="A0A078APB4"/>
<protein>
    <submittedName>
        <fullName evidence="2">Uncharacterized protein</fullName>
    </submittedName>
</protein>
<sequence length="245" mass="27323">MGGGNSKKAKKGIKEEDMVRSLKIDKQFPKDPFTNLNAPNVAVPFEEKNALPTLQTMNTPKNEKGKPYGILKNTNETDKKAPRYKNGYIIDDVPVVREKVSQGQTEQQLVYPSQSQNNQQQGIKSDQNQSQDQEAAGEIKPQQMLQSNVIVKAKQNQPLPMSIDVQFKADINTVGYKNHRRGKTYISQLAGSAYEFNSQATLAGANKSIVHGMVDDIRASQDKGDVIDLNELQSYISKPTKHIMF</sequence>
<dbReference type="EMBL" id="CCKQ01012170">
    <property type="protein sequence ID" value="CDW83781.1"/>
    <property type="molecule type" value="Genomic_DNA"/>
</dbReference>
<keyword evidence="3" id="KW-1185">Reference proteome</keyword>
<accession>A0A078APB4</accession>
<gene>
    <name evidence="2" type="primary">Contig10983.g11739</name>
    <name evidence="2" type="ORF">STYLEM_12831</name>
</gene>
<organism evidence="2 3">
    <name type="scientific">Stylonychia lemnae</name>
    <name type="common">Ciliate</name>
    <dbReference type="NCBI Taxonomy" id="5949"/>
    <lineage>
        <taxon>Eukaryota</taxon>
        <taxon>Sar</taxon>
        <taxon>Alveolata</taxon>
        <taxon>Ciliophora</taxon>
        <taxon>Intramacronucleata</taxon>
        <taxon>Spirotrichea</taxon>
        <taxon>Stichotrichia</taxon>
        <taxon>Sporadotrichida</taxon>
        <taxon>Oxytrichidae</taxon>
        <taxon>Stylonychinae</taxon>
        <taxon>Stylonychia</taxon>
    </lineage>
</organism>
<proteinExistence type="predicted"/>